<accession>A0A166MK69</accession>
<evidence type="ECO:0000313" key="1">
    <source>
        <dbReference type="EMBL" id="KZP24084.1"/>
    </source>
</evidence>
<evidence type="ECO:0000313" key="2">
    <source>
        <dbReference type="Proteomes" id="UP000076532"/>
    </source>
</evidence>
<dbReference type="EMBL" id="KV417528">
    <property type="protein sequence ID" value="KZP24084.1"/>
    <property type="molecule type" value="Genomic_DNA"/>
</dbReference>
<protein>
    <submittedName>
        <fullName evidence="1">Uncharacterized protein</fullName>
    </submittedName>
</protein>
<gene>
    <name evidence="1" type="ORF">FIBSPDRAFT_951393</name>
</gene>
<dbReference type="Proteomes" id="UP000076532">
    <property type="component" value="Unassembled WGS sequence"/>
</dbReference>
<sequence length="166" mass="18231">MSPQSQSYALTAQSIDELYAQQGPENLGAATCRNNDLLQSRGTVLGRIPVIANATVDAAHPYADAAWKVLSLVYKAYQHEKETDANVVSLSGKMAALYSFIDDLEEDLPSKIKRLEEDVEWLVAVLVPVRLHGNHHAQVDVNWAQAFNGFVPSKTIFASADYTCQP</sequence>
<organism evidence="1 2">
    <name type="scientific">Athelia psychrophila</name>
    <dbReference type="NCBI Taxonomy" id="1759441"/>
    <lineage>
        <taxon>Eukaryota</taxon>
        <taxon>Fungi</taxon>
        <taxon>Dikarya</taxon>
        <taxon>Basidiomycota</taxon>
        <taxon>Agaricomycotina</taxon>
        <taxon>Agaricomycetes</taxon>
        <taxon>Agaricomycetidae</taxon>
        <taxon>Atheliales</taxon>
        <taxon>Atheliaceae</taxon>
        <taxon>Athelia</taxon>
    </lineage>
</organism>
<reference evidence="1 2" key="1">
    <citation type="journal article" date="2016" name="Mol. Biol. Evol.">
        <title>Comparative Genomics of Early-Diverging Mushroom-Forming Fungi Provides Insights into the Origins of Lignocellulose Decay Capabilities.</title>
        <authorList>
            <person name="Nagy L.G."/>
            <person name="Riley R."/>
            <person name="Tritt A."/>
            <person name="Adam C."/>
            <person name="Daum C."/>
            <person name="Floudas D."/>
            <person name="Sun H."/>
            <person name="Yadav J.S."/>
            <person name="Pangilinan J."/>
            <person name="Larsson K.H."/>
            <person name="Matsuura K."/>
            <person name="Barry K."/>
            <person name="Labutti K."/>
            <person name="Kuo R."/>
            <person name="Ohm R.A."/>
            <person name="Bhattacharya S.S."/>
            <person name="Shirouzu T."/>
            <person name="Yoshinaga Y."/>
            <person name="Martin F.M."/>
            <person name="Grigoriev I.V."/>
            <person name="Hibbett D.S."/>
        </authorList>
    </citation>
    <scope>NUCLEOTIDE SEQUENCE [LARGE SCALE GENOMIC DNA]</scope>
    <source>
        <strain evidence="1 2">CBS 109695</strain>
    </source>
</reference>
<dbReference type="OrthoDB" id="163438at2759"/>
<dbReference type="AlphaFoldDB" id="A0A166MK69"/>
<keyword evidence="2" id="KW-1185">Reference proteome</keyword>
<name>A0A166MK69_9AGAM</name>
<proteinExistence type="predicted"/>